<dbReference type="Pfam" id="PF13649">
    <property type="entry name" value="Methyltransf_25"/>
    <property type="match status" value="1"/>
</dbReference>
<dbReference type="Gene3D" id="3.40.50.150">
    <property type="entry name" value="Vaccinia Virus protein VP39"/>
    <property type="match status" value="1"/>
</dbReference>
<gene>
    <name evidence="4" type="ORF">E0H45_24230</name>
</gene>
<dbReference type="Proteomes" id="UP000292346">
    <property type="component" value="Unassembled WGS sequence"/>
</dbReference>
<keyword evidence="5" id="KW-1185">Reference proteome</keyword>
<accession>A0A4R0H711</accession>
<dbReference type="PANTHER" id="PTHR44942:SF4">
    <property type="entry name" value="METHYLTRANSFERASE TYPE 11 DOMAIN-CONTAINING PROTEIN"/>
    <property type="match status" value="1"/>
</dbReference>
<evidence type="ECO:0000313" key="5">
    <source>
        <dbReference type="Proteomes" id="UP000292346"/>
    </source>
</evidence>
<reference evidence="4 5" key="1">
    <citation type="submission" date="2019-02" db="EMBL/GenBank/DDBJ databases">
        <title>Kribbella capetownensis sp. nov. and Kribbella speibonae sp. nov., isolated from soil.</title>
        <authorList>
            <person name="Curtis S.M."/>
            <person name="Norton I."/>
            <person name="Everest G.J."/>
            <person name="Meyers P.R."/>
        </authorList>
    </citation>
    <scope>NUCLEOTIDE SEQUENCE [LARGE SCALE GENOMIC DNA]</scope>
    <source>
        <strain evidence="4 5">KCTC 29219</strain>
    </source>
</reference>
<evidence type="ECO:0000259" key="3">
    <source>
        <dbReference type="Pfam" id="PF13649"/>
    </source>
</evidence>
<evidence type="ECO:0000313" key="4">
    <source>
        <dbReference type="EMBL" id="TCC05164.1"/>
    </source>
</evidence>
<dbReference type="CDD" id="cd02440">
    <property type="entry name" value="AdoMet_MTases"/>
    <property type="match status" value="1"/>
</dbReference>
<evidence type="ECO:0000256" key="1">
    <source>
        <dbReference type="ARBA" id="ARBA00022603"/>
    </source>
</evidence>
<feature type="domain" description="Methyltransferase" evidence="3">
    <location>
        <begin position="104"/>
        <end position="192"/>
    </location>
</feature>
<dbReference type="EMBL" id="SJJZ01000003">
    <property type="protein sequence ID" value="TCC05164.1"/>
    <property type="molecule type" value="Genomic_DNA"/>
</dbReference>
<proteinExistence type="predicted"/>
<dbReference type="InterPro" id="IPR029063">
    <property type="entry name" value="SAM-dependent_MTases_sf"/>
</dbReference>
<dbReference type="PANTHER" id="PTHR44942">
    <property type="entry name" value="METHYLTRANSF_11 DOMAIN-CONTAINING PROTEIN"/>
    <property type="match status" value="1"/>
</dbReference>
<dbReference type="GO" id="GO:0008168">
    <property type="term" value="F:methyltransferase activity"/>
    <property type="evidence" value="ECO:0007669"/>
    <property type="project" value="UniProtKB-KW"/>
</dbReference>
<protein>
    <submittedName>
        <fullName evidence="4">Class I SAM-dependent methyltransferase</fullName>
    </submittedName>
</protein>
<dbReference type="OrthoDB" id="9797252at2"/>
<keyword evidence="2 4" id="KW-0808">Transferase</keyword>
<dbReference type="InterPro" id="IPR051052">
    <property type="entry name" value="Diverse_substrate_MTase"/>
</dbReference>
<comment type="caution">
    <text evidence="4">The sequence shown here is derived from an EMBL/GenBank/DDBJ whole genome shotgun (WGS) entry which is preliminary data.</text>
</comment>
<evidence type="ECO:0000256" key="2">
    <source>
        <dbReference type="ARBA" id="ARBA00022679"/>
    </source>
</evidence>
<keyword evidence="1 4" id="KW-0489">Methyltransferase</keyword>
<dbReference type="SUPFAM" id="SSF53335">
    <property type="entry name" value="S-adenosyl-L-methionine-dependent methyltransferases"/>
    <property type="match status" value="1"/>
</dbReference>
<name>A0A4R0H711_9ACTN</name>
<dbReference type="AlphaFoldDB" id="A0A4R0H711"/>
<dbReference type="InterPro" id="IPR041698">
    <property type="entry name" value="Methyltransf_25"/>
</dbReference>
<sequence>MNGSTCSYIIGPHRLTRLTWTLKVRSACFSRVFEGDAQVTTGPSAGSRIRRSGRTARSTLRHMTELAATFQQEAVAEAYQHRPPYPAEVFDRLVELIVDEPRRVLDIGAGEGAIARPLAPRVEHVDAIDFSAPMVTAGKQRPGGDHPNVTWQVNPIETADLDGPYALVTAGASIHWMPWEETFARIVPHLTPNAQLVVVEHGPVDMPWWDGVVQAIQKHSRKKDHDPKYSVVEAIRDRGLLDLTGTARTAPVTYRQKVADYVEQFHSTSSLARDLMTAEEAADFDAIVEEAVHPYAKDGLLELTLQAELSWGRPKIAG</sequence>
<dbReference type="GO" id="GO:0032259">
    <property type="term" value="P:methylation"/>
    <property type="evidence" value="ECO:0007669"/>
    <property type="project" value="UniProtKB-KW"/>
</dbReference>
<organism evidence="4 5">
    <name type="scientific">Kribbella soli</name>
    <dbReference type="NCBI Taxonomy" id="1124743"/>
    <lineage>
        <taxon>Bacteria</taxon>
        <taxon>Bacillati</taxon>
        <taxon>Actinomycetota</taxon>
        <taxon>Actinomycetes</taxon>
        <taxon>Propionibacteriales</taxon>
        <taxon>Kribbellaceae</taxon>
        <taxon>Kribbella</taxon>
    </lineage>
</organism>